<dbReference type="STRING" id="265072.Mfla_0765"/>
<dbReference type="HOGENOM" id="CLU_068038_1_0_4"/>
<dbReference type="EMBL" id="CP000284">
    <property type="protein sequence ID" value="ABE49033.1"/>
    <property type="molecule type" value="Genomic_DNA"/>
</dbReference>
<protein>
    <recommendedName>
        <fullName evidence="3">Glycosyltransferase</fullName>
    </recommendedName>
</protein>
<dbReference type="InterPro" id="IPR046733">
    <property type="entry name" value="DUF6625"/>
</dbReference>
<dbReference type="eggNOG" id="ENOG502ZCE3">
    <property type="taxonomic scope" value="Bacteria"/>
</dbReference>
<organism evidence="1 2">
    <name type="scientific">Methylobacillus flagellatus (strain ATCC 51484 / DSM 6875 / VKM B-1610 / KT)</name>
    <dbReference type="NCBI Taxonomy" id="265072"/>
    <lineage>
        <taxon>Bacteria</taxon>
        <taxon>Pseudomonadati</taxon>
        <taxon>Pseudomonadota</taxon>
        <taxon>Betaproteobacteria</taxon>
        <taxon>Nitrosomonadales</taxon>
        <taxon>Methylophilaceae</taxon>
        <taxon>Methylobacillus</taxon>
    </lineage>
</organism>
<evidence type="ECO:0008006" key="3">
    <source>
        <dbReference type="Google" id="ProtNLM"/>
    </source>
</evidence>
<dbReference type="AlphaFoldDB" id="Q1H3A4"/>
<proteinExistence type="predicted"/>
<keyword evidence="2" id="KW-1185">Reference proteome</keyword>
<gene>
    <name evidence="1" type="ordered locus">Mfla_0765</name>
</gene>
<name>Q1H3A4_METFK</name>
<reference evidence="1 2" key="1">
    <citation type="submission" date="2006-03" db="EMBL/GenBank/DDBJ databases">
        <title>Complete sequence of Methylobacillus flagellatus KT.</title>
        <authorList>
            <consortium name="US DOE Joint Genome Institute"/>
            <person name="Copeland A."/>
            <person name="Lucas S."/>
            <person name="Lapidus A."/>
            <person name="Barry K."/>
            <person name="Detter J.C."/>
            <person name="Glavina del Rio T."/>
            <person name="Hammon N."/>
            <person name="Israni S."/>
            <person name="Dalin E."/>
            <person name="Tice H."/>
            <person name="Pitluck S."/>
            <person name="Brettin T."/>
            <person name="Bruce D."/>
            <person name="Han C."/>
            <person name="Tapia R."/>
            <person name="Saunders E."/>
            <person name="Gilna P."/>
            <person name="Schmutz J."/>
            <person name="Larimer F."/>
            <person name="Land M."/>
            <person name="Kyrpides N."/>
            <person name="Anderson I."/>
            <person name="Richardson P."/>
        </authorList>
    </citation>
    <scope>NUCLEOTIDE SEQUENCE [LARGE SCALE GENOMIC DNA]</scope>
    <source>
        <strain evidence="2">KT / ATCC 51484 / DSM 6875</strain>
    </source>
</reference>
<evidence type="ECO:0000313" key="2">
    <source>
        <dbReference type="Proteomes" id="UP000002440"/>
    </source>
</evidence>
<sequence>MQKERSSICILIPYFGNWPFWISLFLHGCRANPTVNWIIYTDCDLPENCPKNVQIRHVTYQNYCCCISESLGIEFAPKSPYKLCDIKPALGYIHSEEIKSYDFWGFGDLDLIYGDLRAYFSCHRLQSKDLFSTTGRRVSGHLCLMRNIEEMRTAFMRVEGWKQIFSSNQHVAFDEKHFSKIFLRHKNSPFFVRWIAAKFDSWLTRGEFNEAYVTPNAGIPWIDGTYDFPTEWYWKDGVVTNNLTGDREFPYFHFMIWKNKWSKSNTLSMLDLNNMQDRVIVTESGITVV</sequence>
<evidence type="ECO:0000313" key="1">
    <source>
        <dbReference type="EMBL" id="ABE49033.1"/>
    </source>
</evidence>
<dbReference type="KEGG" id="mfa:Mfla_0765"/>
<dbReference type="Pfam" id="PF20330">
    <property type="entry name" value="DUF6625"/>
    <property type="match status" value="1"/>
</dbReference>
<accession>Q1H3A4</accession>
<dbReference type="Proteomes" id="UP000002440">
    <property type="component" value="Chromosome"/>
</dbReference>
<dbReference type="RefSeq" id="WP_011479130.1">
    <property type="nucleotide sequence ID" value="NC_007947.1"/>
</dbReference>